<evidence type="ECO:0000313" key="1">
    <source>
        <dbReference type="EMBL" id="MBD8271555.1"/>
    </source>
</evidence>
<comment type="caution">
    <text evidence="1">The sequence shown here is derived from an EMBL/GenBank/DDBJ whole genome shotgun (WGS) entry which is preliminary data.</text>
</comment>
<dbReference type="EMBL" id="JACYNJ010000012">
    <property type="protein sequence ID" value="MBD8271555.1"/>
    <property type="molecule type" value="Genomic_DNA"/>
</dbReference>
<organism evidence="1 2">
    <name type="scientific">Pseudomonas fluorescens</name>
    <dbReference type="NCBI Taxonomy" id="294"/>
    <lineage>
        <taxon>Bacteria</taxon>
        <taxon>Pseudomonadati</taxon>
        <taxon>Pseudomonadota</taxon>
        <taxon>Gammaproteobacteria</taxon>
        <taxon>Pseudomonadales</taxon>
        <taxon>Pseudomonadaceae</taxon>
        <taxon>Pseudomonas</taxon>
    </lineage>
</organism>
<dbReference type="AlphaFoldDB" id="A0AAE2PZZ8"/>
<accession>A0AAE2PZZ8</accession>
<proteinExistence type="predicted"/>
<sequence length="69" mass="7819">MHNKPGPGIPRLCEGPQYKKRNAIEQLFSLLKEERRICTRYAELASSVKVMVTLACIERCLWAGSSDKP</sequence>
<evidence type="ECO:0000313" key="2">
    <source>
        <dbReference type="Proteomes" id="UP000610293"/>
    </source>
</evidence>
<gene>
    <name evidence="1" type="ORF">IFU03_17505</name>
</gene>
<dbReference type="Proteomes" id="UP000610293">
    <property type="component" value="Unassembled WGS sequence"/>
</dbReference>
<name>A0AAE2PZZ8_PSEFL</name>
<protein>
    <submittedName>
        <fullName evidence="1">Transposase</fullName>
    </submittedName>
</protein>
<reference evidence="1" key="1">
    <citation type="journal article" date="2020" name="FEMS Microbiol. Ecol.">
        <title>Temporal dynamics of bacterial communities during seed development and maturation.</title>
        <authorList>
            <person name="Chesneau G."/>
            <person name="Torres-Cortes G."/>
            <person name="Briand M."/>
            <person name="Darrasse A."/>
            <person name="Preveaux A."/>
            <person name="Marais C."/>
            <person name="Jacques M.A."/>
            <person name="Shade A."/>
            <person name="Barret M."/>
        </authorList>
    </citation>
    <scope>NUCLEOTIDE SEQUENCE</scope>
    <source>
        <strain evidence="1">CFBP13533</strain>
    </source>
</reference>